<dbReference type="GO" id="GO:0006123">
    <property type="term" value="P:mitochondrial electron transport, cytochrome c to oxygen"/>
    <property type="evidence" value="ECO:0007669"/>
    <property type="project" value="UniProtKB-ARBA"/>
</dbReference>
<dbReference type="FunFam" id="1.20.120.80:FF:000002">
    <property type="entry name" value="Cytochrome c oxidase subunit 3"/>
    <property type="match status" value="1"/>
</dbReference>
<dbReference type="InterPro" id="IPR013833">
    <property type="entry name" value="Cyt_c_oxidase_su3_a-hlx"/>
</dbReference>
<dbReference type="GO" id="GO:0031967">
    <property type="term" value="C:organelle envelope"/>
    <property type="evidence" value="ECO:0007669"/>
    <property type="project" value="UniProtKB-ARBA"/>
</dbReference>
<dbReference type="GO" id="GO:0005739">
    <property type="term" value="C:mitochondrion"/>
    <property type="evidence" value="ECO:0007669"/>
    <property type="project" value="TreeGrafter"/>
</dbReference>
<dbReference type="Gene3D" id="1.20.120.80">
    <property type="entry name" value="Cytochrome c oxidase, subunit III, four-helix bundle"/>
    <property type="match status" value="1"/>
</dbReference>
<comment type="function">
    <text evidence="9">Component of the cytochrome c oxidase, the last enzyme in the mitochondrial electron transport chain which drives oxidative phosphorylation. The respiratory chain contains 3 multisubunit complexes succinate dehydrogenase (complex II, CII), ubiquinol-cytochrome c oxidoreductase (cytochrome b-c1 complex, complex III, CIII) and cytochrome c oxidase (complex IV, CIV), that cooperate to transfer electrons derived from NADH and succinate to molecular oxygen, creating an electrochemical gradient over the inner membrane that drives transmembrane transport and the ATP synthase. Cytochrome c oxidase is the component of the respiratory chain that catalyzes the reduction of oxygen to water. Electrons originating from reduced cytochrome c in the intermembrane space (IMS) are transferred via the dinuclear copper A center (CU(A)) of subunit 2 and heme A of subunit 1 to the active site in subunit 1, a binuclear center (BNC) formed by heme A3 and copper B (CU(B)). The BNC reduces molecular oxygen to 2 water molecules using 4 electrons from cytochrome c in the IMS and 4 protons from the mitochondrial matrix.</text>
</comment>
<evidence type="ECO:0000256" key="5">
    <source>
        <dbReference type="ARBA" id="ARBA00022692"/>
    </source>
</evidence>
<keyword evidence="8 10" id="KW-0472">Membrane</keyword>
<dbReference type="InterPro" id="IPR033945">
    <property type="entry name" value="Cyt_c_oxase_su3_dom"/>
</dbReference>
<dbReference type="InterPro" id="IPR035973">
    <property type="entry name" value="Cyt_c_oxidase_su3-like_sf"/>
</dbReference>
<keyword evidence="9 12" id="KW-0496">Mitochondrion</keyword>
<gene>
    <name evidence="12" type="primary">COIII</name>
</gene>
<dbReference type="FunFam" id="1.10.287.70:FF:000082">
    <property type="entry name" value="Cytochrome c oxidase subunit 3"/>
    <property type="match status" value="1"/>
</dbReference>
<dbReference type="GO" id="GO:0031090">
    <property type="term" value="C:organelle membrane"/>
    <property type="evidence" value="ECO:0007669"/>
    <property type="project" value="UniProtKB-ARBA"/>
</dbReference>
<accession>A0A342KAG4</accession>
<dbReference type="Gene3D" id="1.10.287.70">
    <property type="match status" value="1"/>
</dbReference>
<proteinExistence type="inferred from homology"/>
<evidence type="ECO:0000256" key="7">
    <source>
        <dbReference type="ARBA" id="ARBA00022989"/>
    </source>
</evidence>
<dbReference type="PROSITE" id="PS50253">
    <property type="entry name" value="COX3"/>
    <property type="match status" value="1"/>
</dbReference>
<keyword evidence="5 9" id="KW-0812">Transmembrane</keyword>
<evidence type="ECO:0000256" key="3">
    <source>
        <dbReference type="ARBA" id="ARBA00011164"/>
    </source>
</evidence>
<dbReference type="PANTHER" id="PTHR11403">
    <property type="entry name" value="CYTOCHROME C OXIDASE SUBUNIT III"/>
    <property type="match status" value="1"/>
</dbReference>
<evidence type="ECO:0000256" key="10">
    <source>
        <dbReference type="SAM" id="Phobius"/>
    </source>
</evidence>
<feature type="transmembrane region" description="Helical" evidence="10">
    <location>
        <begin position="12"/>
        <end position="34"/>
    </location>
</feature>
<feature type="transmembrane region" description="Helical" evidence="10">
    <location>
        <begin position="195"/>
        <end position="217"/>
    </location>
</feature>
<dbReference type="GO" id="GO:0045277">
    <property type="term" value="C:respiratory chain complex IV"/>
    <property type="evidence" value="ECO:0007669"/>
    <property type="project" value="UniProtKB-ARBA"/>
</dbReference>
<geneLocation type="mitochondrion" evidence="12"/>
<comment type="subunit">
    <text evidence="3">Component of the cytochrome c oxidase (complex IV, CIV), a multisubunit enzyme composed of a catalytic core of 3 subunits and several supernumerary subunits. The complex exists as a monomer or a dimer and forms supercomplexes (SCs) in the inner mitochondrial membrane with ubiquinol-cytochrome c oxidoreductase (cytochrome b-c1 complex, complex III, CIII).</text>
</comment>
<dbReference type="SUPFAM" id="SSF81452">
    <property type="entry name" value="Cytochrome c oxidase subunit III-like"/>
    <property type="match status" value="1"/>
</dbReference>
<feature type="transmembrane region" description="Helical" evidence="10">
    <location>
        <begin position="81"/>
        <end position="105"/>
    </location>
</feature>
<dbReference type="AlphaFoldDB" id="A0A342KAG4"/>
<evidence type="ECO:0000256" key="4">
    <source>
        <dbReference type="ARBA" id="ARBA00015944"/>
    </source>
</evidence>
<dbReference type="InterPro" id="IPR024791">
    <property type="entry name" value="Cyt_c/ubiquinol_Oxase_su3"/>
</dbReference>
<evidence type="ECO:0000256" key="8">
    <source>
        <dbReference type="ARBA" id="ARBA00023136"/>
    </source>
</evidence>
<reference evidence="12" key="1">
    <citation type="submission" date="2016-02" db="EMBL/GenBank/DDBJ databases">
        <title>Characterization of the complete mitochondrial genome of Trocnadella arisana (Hemiptera: Cicadellidae: Iassinae) with the phylogenetic analysis.</title>
        <authorList>
            <person name="Wu Y.F."/>
            <person name="Dai R.H."/>
        </authorList>
    </citation>
    <scope>NUCLEOTIDE SEQUENCE</scope>
</reference>
<evidence type="ECO:0000256" key="9">
    <source>
        <dbReference type="RuleBase" id="RU003375"/>
    </source>
</evidence>
<feature type="transmembrane region" description="Helical" evidence="10">
    <location>
        <begin position="157"/>
        <end position="175"/>
    </location>
</feature>
<evidence type="ECO:0000259" key="11">
    <source>
        <dbReference type="PROSITE" id="PS50253"/>
    </source>
</evidence>
<feature type="transmembrane region" description="Helical" evidence="10">
    <location>
        <begin position="40"/>
        <end position="60"/>
    </location>
</feature>
<dbReference type="Pfam" id="PF00510">
    <property type="entry name" value="COX3"/>
    <property type="match status" value="1"/>
</dbReference>
<dbReference type="PANTHER" id="PTHR11403:SF7">
    <property type="entry name" value="CYTOCHROME C OXIDASE SUBUNIT 3"/>
    <property type="match status" value="1"/>
</dbReference>
<comment type="similarity">
    <text evidence="2 9">Belongs to the cytochrome c oxidase subunit 3 family.</text>
</comment>
<name>A0A342KAG4_9HEMI</name>
<evidence type="ECO:0000256" key="6">
    <source>
        <dbReference type="ARBA" id="ARBA00022967"/>
    </source>
</evidence>
<dbReference type="CDD" id="cd01665">
    <property type="entry name" value="Cyt_c_Oxidase_III"/>
    <property type="match status" value="1"/>
</dbReference>
<dbReference type="GO" id="GO:0004129">
    <property type="term" value="F:cytochrome-c oxidase activity"/>
    <property type="evidence" value="ECO:0007669"/>
    <property type="project" value="InterPro"/>
</dbReference>
<keyword evidence="6" id="KW-1278">Translocase</keyword>
<sequence length="259" mass="30475">MNNHQYHIVNYSPWPILTSVSMFSITTGSVLWMHSLNMKVMIIGMITLVLSSIQWWRDIIRESTFQGMHNKKVAIMMKWGMMLFILSEVLFFTSFFWSFFHMSLAPNIELGMMWPPMGIKSLNPMNIPLLNTIILLTSGMTITWAHHNILMKNFSKTYMSMLMTIMLGMYFTMIQMYEYIELSFSISDSAFGSTFFLMTGFHGIHVIIGTMFITNSLMRMNKLHFSKNHMVGFEAAAWYWHFVDIVWIILYISVYWWGM</sequence>
<evidence type="ECO:0000256" key="1">
    <source>
        <dbReference type="ARBA" id="ARBA00004141"/>
    </source>
</evidence>
<organism evidence="12">
    <name type="scientific">Trocnadella arisana</name>
    <dbReference type="NCBI Taxonomy" id="1437250"/>
    <lineage>
        <taxon>Eukaryota</taxon>
        <taxon>Metazoa</taxon>
        <taxon>Ecdysozoa</taxon>
        <taxon>Arthropoda</taxon>
        <taxon>Hexapoda</taxon>
        <taxon>Insecta</taxon>
        <taxon>Pterygota</taxon>
        <taxon>Neoptera</taxon>
        <taxon>Paraneoptera</taxon>
        <taxon>Hemiptera</taxon>
        <taxon>Auchenorrhyncha</taxon>
        <taxon>Membracoidea</taxon>
        <taxon>Cicadellidae</taxon>
        <taxon>Iassinae</taxon>
        <taxon>Trocnadella</taxon>
    </lineage>
</organism>
<protein>
    <recommendedName>
        <fullName evidence="4 9">Cytochrome c oxidase subunit 3</fullName>
    </recommendedName>
</protein>
<feature type="transmembrane region" description="Helical" evidence="10">
    <location>
        <begin position="125"/>
        <end position="145"/>
    </location>
</feature>
<keyword evidence="7 10" id="KW-1133">Transmembrane helix</keyword>
<evidence type="ECO:0000256" key="2">
    <source>
        <dbReference type="ARBA" id="ARBA00010581"/>
    </source>
</evidence>
<dbReference type="InterPro" id="IPR000298">
    <property type="entry name" value="Cyt_c_oxidase-like_su3"/>
</dbReference>
<feature type="domain" description="Heme-copper oxidase subunit III family profile" evidence="11">
    <location>
        <begin position="2"/>
        <end position="259"/>
    </location>
</feature>
<comment type="subcellular location">
    <subcellularLocation>
        <location evidence="1">Membrane</location>
        <topology evidence="1">Multi-pass membrane protein</topology>
    </subcellularLocation>
</comment>
<dbReference type="EMBL" id="KU748516">
    <property type="protein sequence ID" value="AMY96198.1"/>
    <property type="molecule type" value="Genomic_DNA"/>
</dbReference>
<evidence type="ECO:0000313" key="12">
    <source>
        <dbReference type="EMBL" id="AMY96198.1"/>
    </source>
</evidence>
<feature type="transmembrane region" description="Helical" evidence="10">
    <location>
        <begin position="238"/>
        <end position="258"/>
    </location>
</feature>